<dbReference type="Proteomes" id="UP000703893">
    <property type="component" value="Unassembled WGS sequence"/>
</dbReference>
<evidence type="ECO:0008006" key="3">
    <source>
        <dbReference type="Google" id="ProtNLM"/>
    </source>
</evidence>
<protein>
    <recommendedName>
        <fullName evidence="3">Nicotinic acid mononucleotide adenylyltransferase</fullName>
    </recommendedName>
</protein>
<dbReference type="SUPFAM" id="SSF52374">
    <property type="entry name" value="Nucleotidylyl transferase"/>
    <property type="match status" value="1"/>
</dbReference>
<dbReference type="Gene3D" id="3.40.50.620">
    <property type="entry name" value="HUPs"/>
    <property type="match status" value="1"/>
</dbReference>
<name>A0A937X419_9BACT</name>
<reference evidence="1 2" key="1">
    <citation type="submission" date="2019-03" db="EMBL/GenBank/DDBJ databases">
        <title>Lake Tanganyika Metagenome-Assembled Genomes (MAGs).</title>
        <authorList>
            <person name="Tran P."/>
        </authorList>
    </citation>
    <scope>NUCLEOTIDE SEQUENCE [LARGE SCALE GENOMIC DNA]</scope>
    <source>
        <strain evidence="1">K_DeepCast_65m_m2_236</strain>
    </source>
</reference>
<gene>
    <name evidence="1" type="ORF">FJZ00_01630</name>
</gene>
<evidence type="ECO:0000313" key="2">
    <source>
        <dbReference type="Proteomes" id="UP000703893"/>
    </source>
</evidence>
<dbReference type="AlphaFoldDB" id="A0A937X419"/>
<accession>A0A937X419</accession>
<organism evidence="1 2">
    <name type="scientific">Candidatus Tanganyikabacteria bacterium</name>
    <dbReference type="NCBI Taxonomy" id="2961651"/>
    <lineage>
        <taxon>Bacteria</taxon>
        <taxon>Bacillati</taxon>
        <taxon>Candidatus Sericytochromatia</taxon>
        <taxon>Candidatus Tanganyikabacteria</taxon>
    </lineage>
</organism>
<proteinExistence type="predicted"/>
<evidence type="ECO:0000313" key="1">
    <source>
        <dbReference type="EMBL" id="MBM3273824.1"/>
    </source>
</evidence>
<comment type="caution">
    <text evidence="1">The sequence shown here is derived from an EMBL/GenBank/DDBJ whole genome shotgun (WGS) entry which is preliminary data.</text>
</comment>
<dbReference type="EMBL" id="VGJX01000056">
    <property type="protein sequence ID" value="MBM3273824.1"/>
    <property type="molecule type" value="Genomic_DNA"/>
</dbReference>
<sequence length="89" mass="10293">MKDARFLVVPRGDLEGQMLHEKVAGLPAWLSASMDILAMPPVDVSSTEIRRFIREGEVDRTRVPRVVSRYITRYGLYYETSVWQTEYGE</sequence>
<dbReference type="InterPro" id="IPR014729">
    <property type="entry name" value="Rossmann-like_a/b/a_fold"/>
</dbReference>